<keyword evidence="2" id="KW-0812">Transmembrane</keyword>
<evidence type="ECO:0000256" key="2">
    <source>
        <dbReference type="SAM" id="Phobius"/>
    </source>
</evidence>
<dbReference type="CDD" id="cd03402">
    <property type="entry name" value="SPFH_like_u2"/>
    <property type="match status" value="1"/>
</dbReference>
<feature type="transmembrane region" description="Helical" evidence="2">
    <location>
        <begin position="35"/>
        <end position="59"/>
    </location>
</feature>
<dbReference type="Pfam" id="PF01145">
    <property type="entry name" value="Band_7"/>
    <property type="match status" value="1"/>
</dbReference>
<dbReference type="AlphaFoldDB" id="A0A835Z4C7"/>
<dbReference type="OrthoDB" id="2105077at2759"/>
<dbReference type="PANTHER" id="PTHR43446">
    <property type="entry name" value="MEMBRANE PROTEIN-RELATED"/>
    <property type="match status" value="1"/>
</dbReference>
<proteinExistence type="predicted"/>
<keyword evidence="2" id="KW-1133">Transmembrane helix</keyword>
<evidence type="ECO:0000313" key="5">
    <source>
        <dbReference type="Proteomes" id="UP000664859"/>
    </source>
</evidence>
<evidence type="ECO:0000256" key="1">
    <source>
        <dbReference type="SAM" id="MobiDB-lite"/>
    </source>
</evidence>
<reference evidence="4" key="1">
    <citation type="submission" date="2021-02" db="EMBL/GenBank/DDBJ databases">
        <title>First Annotated Genome of the Yellow-green Alga Tribonema minus.</title>
        <authorList>
            <person name="Mahan K.M."/>
        </authorList>
    </citation>
    <scope>NUCLEOTIDE SEQUENCE</scope>
    <source>
        <strain evidence="4">UTEX B ZZ1240</strain>
    </source>
</reference>
<dbReference type="InterPro" id="IPR001107">
    <property type="entry name" value="Band_7"/>
</dbReference>
<sequence>MERVYGTGSRCGCDPCQHRCGAGPRFRQSGAVDGAFLTLALLDLAVFAIGCAIVGGVYINQPNQSAVLTLFGTYVGTDSNSGLRWANPLVQVDRVSRRTMVTETSNLKVNDASGNPVEIGAAVAWHVDAPAKAVLQVEHYEDFVRIQSETCLRAFASEHPYDHHGDPDGEKTDGKGEGSAEVLTLLGGGSKVTDALRQQLETRLAVAGIVVEEARVMHLAYAPEIAQVMLRRQQARAVIAARGQIVKGAVGMVKDALDGLKEKGVKVDEDRTAALVSNLLVVLVSDREASPVVNAGTIYG</sequence>
<evidence type="ECO:0000259" key="3">
    <source>
        <dbReference type="SMART" id="SM00244"/>
    </source>
</evidence>
<dbReference type="PANTHER" id="PTHR43446:SF1">
    <property type="entry name" value="BAND 7 DOMAIN-CONTAINING PROTEIN"/>
    <property type="match status" value="1"/>
</dbReference>
<feature type="region of interest" description="Disordered" evidence="1">
    <location>
        <begin position="158"/>
        <end position="177"/>
    </location>
</feature>
<dbReference type="InterPro" id="IPR036013">
    <property type="entry name" value="Band_7/SPFH_dom_sf"/>
</dbReference>
<keyword evidence="5" id="KW-1185">Reference proteome</keyword>
<accession>A0A835Z4C7</accession>
<comment type="caution">
    <text evidence="4">The sequence shown here is derived from an EMBL/GenBank/DDBJ whole genome shotgun (WGS) entry which is preliminary data.</text>
</comment>
<name>A0A835Z4C7_9STRA</name>
<dbReference type="SMART" id="SM00244">
    <property type="entry name" value="PHB"/>
    <property type="match status" value="1"/>
</dbReference>
<dbReference type="Proteomes" id="UP000664859">
    <property type="component" value="Unassembled WGS sequence"/>
</dbReference>
<protein>
    <submittedName>
        <fullName evidence="4">Spfh domain-band 7 family protein</fullName>
    </submittedName>
</protein>
<evidence type="ECO:0000313" key="4">
    <source>
        <dbReference type="EMBL" id="KAG5182043.1"/>
    </source>
</evidence>
<keyword evidence="2" id="KW-0472">Membrane</keyword>
<feature type="compositionally biased region" description="Basic and acidic residues" evidence="1">
    <location>
        <begin position="159"/>
        <end position="177"/>
    </location>
</feature>
<dbReference type="EMBL" id="JAFCMP010000277">
    <property type="protein sequence ID" value="KAG5182043.1"/>
    <property type="molecule type" value="Genomic_DNA"/>
</dbReference>
<organism evidence="4 5">
    <name type="scientific">Tribonema minus</name>
    <dbReference type="NCBI Taxonomy" id="303371"/>
    <lineage>
        <taxon>Eukaryota</taxon>
        <taxon>Sar</taxon>
        <taxon>Stramenopiles</taxon>
        <taxon>Ochrophyta</taxon>
        <taxon>PX clade</taxon>
        <taxon>Xanthophyceae</taxon>
        <taxon>Tribonematales</taxon>
        <taxon>Tribonemataceae</taxon>
        <taxon>Tribonema</taxon>
    </lineage>
</organism>
<dbReference type="SUPFAM" id="SSF117892">
    <property type="entry name" value="Band 7/SPFH domain"/>
    <property type="match status" value="1"/>
</dbReference>
<dbReference type="Gene3D" id="3.30.479.30">
    <property type="entry name" value="Band 7 domain"/>
    <property type="match status" value="1"/>
</dbReference>
<gene>
    <name evidence="4" type="ORF">JKP88DRAFT_182064</name>
</gene>
<feature type="domain" description="Band 7" evidence="3">
    <location>
        <begin position="55"/>
        <end position="233"/>
    </location>
</feature>